<dbReference type="Proteomes" id="UP000182836">
    <property type="component" value="Unassembled WGS sequence"/>
</dbReference>
<feature type="transmembrane region" description="Helical" evidence="8">
    <location>
        <begin position="410"/>
        <end position="429"/>
    </location>
</feature>
<keyword evidence="11" id="KW-1185">Reference proteome</keyword>
<feature type="transmembrane region" description="Helical" evidence="8">
    <location>
        <begin position="381"/>
        <end position="404"/>
    </location>
</feature>
<evidence type="ECO:0000256" key="2">
    <source>
        <dbReference type="ARBA" id="ARBA00022475"/>
    </source>
</evidence>
<dbReference type="AlphaFoldDB" id="A0A0D1W1P9"/>
<proteinExistence type="predicted"/>
<reference evidence="9 11" key="1">
    <citation type="submission" date="2015-07" db="EMBL/GenBank/DDBJ databases">
        <title>Fjat-14205 dsm 2895.</title>
        <authorList>
            <person name="Liu B."/>
            <person name="Wang J."/>
            <person name="Zhu Y."/>
            <person name="Liu G."/>
            <person name="Chen Q."/>
            <person name="Chen Z."/>
            <person name="Lan J."/>
            <person name="Che J."/>
            <person name="Ge C."/>
            <person name="Shi H."/>
            <person name="Pan Z."/>
            <person name="Liu X."/>
        </authorList>
    </citation>
    <scope>NUCLEOTIDE SEQUENCE [LARGE SCALE GENOMIC DNA]</scope>
    <source>
        <strain evidence="9 11">DSM 2895</strain>
    </source>
</reference>
<dbReference type="GO" id="GO:0016763">
    <property type="term" value="F:pentosyltransferase activity"/>
    <property type="evidence" value="ECO:0007669"/>
    <property type="project" value="TreeGrafter"/>
</dbReference>
<keyword evidence="2" id="KW-1003">Cell membrane</keyword>
<evidence type="ECO:0000256" key="7">
    <source>
        <dbReference type="ARBA" id="ARBA00023136"/>
    </source>
</evidence>
<gene>
    <name evidence="9" type="ORF">AF333_02705</name>
    <name evidence="10" type="ORF">SAMN04487909_104110</name>
</gene>
<keyword evidence="6 8" id="KW-1133">Transmembrane helix</keyword>
<comment type="subcellular location">
    <subcellularLocation>
        <location evidence="1">Cell membrane</location>
        <topology evidence="1">Multi-pass membrane protein</topology>
    </subcellularLocation>
</comment>
<keyword evidence="3 10" id="KW-0328">Glycosyltransferase</keyword>
<dbReference type="PATRIC" id="fig|47500.8.peg.2888"/>
<feature type="transmembrane region" description="Helical" evidence="8">
    <location>
        <begin position="6"/>
        <end position="24"/>
    </location>
</feature>
<keyword evidence="4 10" id="KW-0808">Transferase</keyword>
<dbReference type="InterPro" id="IPR050297">
    <property type="entry name" value="LipidA_mod_glycosyltrf_83"/>
</dbReference>
<organism evidence="9 11">
    <name type="scientific">Aneurinibacillus migulanus</name>
    <name type="common">Bacillus migulanus</name>
    <dbReference type="NCBI Taxonomy" id="47500"/>
    <lineage>
        <taxon>Bacteria</taxon>
        <taxon>Bacillati</taxon>
        <taxon>Bacillota</taxon>
        <taxon>Bacilli</taxon>
        <taxon>Bacillales</taxon>
        <taxon>Paenibacillaceae</taxon>
        <taxon>Aneurinibacillus group</taxon>
        <taxon>Aneurinibacillus</taxon>
    </lineage>
</organism>
<accession>A0A0D1W1P9</accession>
<dbReference type="Proteomes" id="UP000037269">
    <property type="component" value="Unassembled WGS sequence"/>
</dbReference>
<evidence type="ECO:0000256" key="5">
    <source>
        <dbReference type="ARBA" id="ARBA00022692"/>
    </source>
</evidence>
<feature type="transmembrane region" description="Helical" evidence="8">
    <location>
        <begin position="134"/>
        <end position="155"/>
    </location>
</feature>
<dbReference type="GeneID" id="42304121"/>
<dbReference type="PANTHER" id="PTHR33908:SF11">
    <property type="entry name" value="MEMBRANE PROTEIN"/>
    <property type="match status" value="1"/>
</dbReference>
<evidence type="ECO:0000256" key="4">
    <source>
        <dbReference type="ARBA" id="ARBA00022679"/>
    </source>
</evidence>
<name>A0A0D1W1P9_ANEMI</name>
<dbReference type="GO" id="GO:0009103">
    <property type="term" value="P:lipopolysaccharide biosynthetic process"/>
    <property type="evidence" value="ECO:0007669"/>
    <property type="project" value="UniProtKB-ARBA"/>
</dbReference>
<keyword evidence="7 8" id="KW-0472">Membrane</keyword>
<dbReference type="GO" id="GO:0005886">
    <property type="term" value="C:plasma membrane"/>
    <property type="evidence" value="ECO:0007669"/>
    <property type="project" value="UniProtKB-SubCell"/>
</dbReference>
<dbReference type="EMBL" id="LGUG01000004">
    <property type="protein sequence ID" value="KON94564.1"/>
    <property type="molecule type" value="Genomic_DNA"/>
</dbReference>
<feature type="transmembrane region" description="Helical" evidence="8">
    <location>
        <begin position="345"/>
        <end position="369"/>
    </location>
</feature>
<feature type="transmembrane region" description="Helical" evidence="8">
    <location>
        <begin position="83"/>
        <end position="103"/>
    </location>
</feature>
<dbReference type="STRING" id="47500.AF333_02705"/>
<dbReference type="OrthoDB" id="136232at2"/>
<dbReference type="EMBL" id="FNED01000004">
    <property type="protein sequence ID" value="SDI46519.1"/>
    <property type="molecule type" value="Genomic_DNA"/>
</dbReference>
<evidence type="ECO:0000313" key="12">
    <source>
        <dbReference type="Proteomes" id="UP000182836"/>
    </source>
</evidence>
<protein>
    <submittedName>
        <fullName evidence="10">Dolichyl-phosphate-mannose-protein mannosyltransferase</fullName>
    </submittedName>
</protein>
<sequence>MNWIYIAIVTVVGILLRLGFVLTVPNRPIYDFQTYQDIAVNIFYHRGHTYLGEPIAFQGMGYPTALGYFYRLMGNHDVLTGKMFNVICSSLTLILFLLILRRLTDRKSIIYPAYTVLALLPNYIAYNNVIGTEVFVTFLFCAVIWLQVSALPTYLKYPLLGIFIAGAALTKPFFMAYPVLVALVVWMRTKGLKEALVCLTVTGLVMAAVMAPWTYRNYEKFGRFIPVSYNSGYVLAVNNNDNNVKGGWMPLDKIAVSQETRNQMNEILQNGQRSEKLAHELDPLLKEEGKKWILSHPGKFLELGILRLNGMFFDGAWDIRAWAMNDFKGKNQPWSPQVYERNMNAFIFFSGIIITILSTLGLSYVLLNLKPLVQSVFRRSYAASELVLIPTLNLSFFLAVHFVFEGQARYNFPLLFLLVIGTVVCVEWLRRGNRREITLSA</sequence>
<evidence type="ECO:0000256" key="6">
    <source>
        <dbReference type="ARBA" id="ARBA00022989"/>
    </source>
</evidence>
<evidence type="ECO:0000313" key="11">
    <source>
        <dbReference type="Proteomes" id="UP000037269"/>
    </source>
</evidence>
<reference evidence="10 12" key="2">
    <citation type="submission" date="2016-10" db="EMBL/GenBank/DDBJ databases">
        <authorList>
            <person name="de Groot N.N."/>
        </authorList>
    </citation>
    <scope>NUCLEOTIDE SEQUENCE [LARGE SCALE GENOMIC DNA]</scope>
    <source>
        <strain evidence="10 12">DSM 2895</strain>
    </source>
</reference>
<feature type="transmembrane region" description="Helical" evidence="8">
    <location>
        <begin position="195"/>
        <end position="215"/>
    </location>
</feature>
<keyword evidence="5 8" id="KW-0812">Transmembrane</keyword>
<dbReference type="RefSeq" id="WP_043067610.1">
    <property type="nucleotide sequence ID" value="NZ_BJOA01000211.1"/>
</dbReference>
<dbReference type="PANTHER" id="PTHR33908">
    <property type="entry name" value="MANNOSYLTRANSFERASE YKCB-RELATED"/>
    <property type="match status" value="1"/>
</dbReference>
<evidence type="ECO:0000313" key="10">
    <source>
        <dbReference type="EMBL" id="SDI46519.1"/>
    </source>
</evidence>
<evidence type="ECO:0000313" key="9">
    <source>
        <dbReference type="EMBL" id="KON94564.1"/>
    </source>
</evidence>
<feature type="transmembrane region" description="Helical" evidence="8">
    <location>
        <begin position="161"/>
        <end position="186"/>
    </location>
</feature>
<evidence type="ECO:0000256" key="3">
    <source>
        <dbReference type="ARBA" id="ARBA00022676"/>
    </source>
</evidence>
<evidence type="ECO:0000256" key="1">
    <source>
        <dbReference type="ARBA" id="ARBA00004651"/>
    </source>
</evidence>
<evidence type="ECO:0000256" key="8">
    <source>
        <dbReference type="SAM" id="Phobius"/>
    </source>
</evidence>